<evidence type="ECO:0000313" key="5">
    <source>
        <dbReference type="Proteomes" id="UP000054408"/>
    </source>
</evidence>
<feature type="transmembrane region" description="Helical" evidence="2">
    <location>
        <begin position="39"/>
        <end position="62"/>
    </location>
</feature>
<dbReference type="PANTHER" id="PTHR31600:SF2">
    <property type="entry name" value="GAMETE ENRICHED GENE 10 PROTEIN-RELATED"/>
    <property type="match status" value="1"/>
</dbReference>
<feature type="compositionally biased region" description="Polar residues" evidence="1">
    <location>
        <begin position="845"/>
        <end position="862"/>
    </location>
</feature>
<feature type="transmembrane region" description="Helical" evidence="2">
    <location>
        <begin position="2358"/>
        <end position="2379"/>
    </location>
</feature>
<feature type="transmembrane region" description="Helical" evidence="2">
    <location>
        <begin position="2413"/>
        <end position="2434"/>
    </location>
</feature>
<dbReference type="eggNOG" id="ENOG502S3MF">
    <property type="taxonomic scope" value="Eukaryota"/>
</dbReference>
<dbReference type="Pfam" id="PF25474">
    <property type="entry name" value="TPR_TmcB"/>
    <property type="match status" value="1"/>
</dbReference>
<dbReference type="InterPro" id="IPR019734">
    <property type="entry name" value="TPR_rpt"/>
</dbReference>
<feature type="transmembrane region" description="Helical" evidence="2">
    <location>
        <begin position="1472"/>
        <end position="1498"/>
    </location>
</feature>
<evidence type="ECO:0000256" key="2">
    <source>
        <dbReference type="SAM" id="Phobius"/>
    </source>
</evidence>
<feature type="transmembrane region" description="Helical" evidence="2">
    <location>
        <begin position="2084"/>
        <end position="2106"/>
    </location>
</feature>
<keyword evidence="2" id="KW-0812">Transmembrane</keyword>
<keyword evidence="2" id="KW-0472">Membrane</keyword>
<feature type="compositionally biased region" description="Basic residues" evidence="1">
    <location>
        <begin position="735"/>
        <end position="749"/>
    </location>
</feature>
<dbReference type="GeneID" id="25570238"/>
<dbReference type="SUPFAM" id="SSF48452">
    <property type="entry name" value="TPR-like"/>
    <property type="match status" value="1"/>
</dbReference>
<feature type="region of interest" description="Disordered" evidence="1">
    <location>
        <begin position="2896"/>
        <end position="2920"/>
    </location>
</feature>
<feature type="transmembrane region" description="Helical" evidence="2">
    <location>
        <begin position="97"/>
        <end position="119"/>
    </location>
</feature>
<keyword evidence="5" id="KW-1185">Reference proteome</keyword>
<feature type="compositionally biased region" description="Low complexity" evidence="1">
    <location>
        <begin position="750"/>
        <end position="782"/>
    </location>
</feature>
<feature type="transmembrane region" description="Helical" evidence="2">
    <location>
        <begin position="317"/>
        <end position="337"/>
    </location>
</feature>
<feature type="transmembrane region" description="Helical" evidence="2">
    <location>
        <begin position="925"/>
        <end position="947"/>
    </location>
</feature>
<gene>
    <name evidence="4" type="ORF">AMSG_12324</name>
</gene>
<evidence type="ECO:0000313" key="4">
    <source>
        <dbReference type="EMBL" id="KNC54406.1"/>
    </source>
</evidence>
<protein>
    <recommendedName>
        <fullName evidence="3">TmcB/TmcC TPR repeats domain-containing protein</fullName>
    </recommendedName>
</protein>
<accession>A0A0L0DQV7</accession>
<dbReference type="InterPro" id="IPR052994">
    <property type="entry name" value="Tiny_macrocysts_regulators"/>
</dbReference>
<feature type="region of interest" description="Disordered" evidence="1">
    <location>
        <begin position="715"/>
        <end position="825"/>
    </location>
</feature>
<name>A0A0L0DQV7_THETB</name>
<feature type="transmembrane region" description="Helical" evidence="2">
    <location>
        <begin position="1278"/>
        <end position="1304"/>
    </location>
</feature>
<feature type="transmembrane region" description="Helical" evidence="2">
    <location>
        <begin position="186"/>
        <end position="209"/>
    </location>
</feature>
<reference evidence="4 5" key="1">
    <citation type="submission" date="2010-05" db="EMBL/GenBank/DDBJ databases">
        <title>The Genome Sequence of Thecamonas trahens ATCC 50062.</title>
        <authorList>
            <consortium name="The Broad Institute Genome Sequencing Platform"/>
            <person name="Russ C."/>
            <person name="Cuomo C."/>
            <person name="Shea T."/>
            <person name="Young S.K."/>
            <person name="Zeng Q."/>
            <person name="Koehrsen M."/>
            <person name="Haas B."/>
            <person name="Borodovsky M."/>
            <person name="Guigo R."/>
            <person name="Alvarado L."/>
            <person name="Berlin A."/>
            <person name="Bochicchio J."/>
            <person name="Borenstein D."/>
            <person name="Chapman S."/>
            <person name="Chen Z."/>
            <person name="Freedman E."/>
            <person name="Gellesch M."/>
            <person name="Goldberg J."/>
            <person name="Griggs A."/>
            <person name="Gujja S."/>
            <person name="Heilman E."/>
            <person name="Heiman D."/>
            <person name="Hepburn T."/>
            <person name="Howarth C."/>
            <person name="Jen D."/>
            <person name="Larson L."/>
            <person name="Mehta T."/>
            <person name="Park D."/>
            <person name="Pearson M."/>
            <person name="Roberts A."/>
            <person name="Saif S."/>
            <person name="Shenoy N."/>
            <person name="Sisk P."/>
            <person name="Stolte C."/>
            <person name="Sykes S."/>
            <person name="Thomson T."/>
            <person name="Walk T."/>
            <person name="White J."/>
            <person name="Yandava C."/>
            <person name="Burger G."/>
            <person name="Gray M.W."/>
            <person name="Holland P.W.H."/>
            <person name="King N."/>
            <person name="Lang F.B.F."/>
            <person name="Roger A.J."/>
            <person name="Ruiz-Trillo I."/>
            <person name="Lander E."/>
            <person name="Nusbaum C."/>
        </authorList>
    </citation>
    <scope>NUCLEOTIDE SEQUENCE [LARGE SCALE GENOMIC DNA]</scope>
    <source>
        <strain evidence="4 5">ATCC 50062</strain>
    </source>
</reference>
<feature type="transmembrane region" description="Helical" evidence="2">
    <location>
        <begin position="2533"/>
        <end position="2559"/>
    </location>
</feature>
<feature type="region of interest" description="Disordered" evidence="1">
    <location>
        <begin position="661"/>
        <end position="688"/>
    </location>
</feature>
<dbReference type="InterPro" id="IPR057352">
    <property type="entry name" value="TPR_TmcB/C"/>
</dbReference>
<dbReference type="EMBL" id="GL349489">
    <property type="protein sequence ID" value="KNC54406.1"/>
    <property type="molecule type" value="Genomic_DNA"/>
</dbReference>
<dbReference type="OrthoDB" id="2114205at2759"/>
<feature type="transmembrane region" description="Helical" evidence="2">
    <location>
        <begin position="2498"/>
        <end position="2521"/>
    </location>
</feature>
<dbReference type="STRING" id="461836.A0A0L0DQV7"/>
<dbReference type="RefSeq" id="XP_013753741.1">
    <property type="nucleotide sequence ID" value="XM_013898287.1"/>
</dbReference>
<evidence type="ECO:0000256" key="1">
    <source>
        <dbReference type="SAM" id="MobiDB-lite"/>
    </source>
</evidence>
<dbReference type="PANTHER" id="PTHR31600">
    <property type="entry name" value="TINY MACROCYSTS PROTEIN B-RELATED"/>
    <property type="match status" value="1"/>
</dbReference>
<proteinExistence type="predicted"/>
<feature type="transmembrane region" description="Helical" evidence="2">
    <location>
        <begin position="1135"/>
        <end position="1156"/>
    </location>
</feature>
<feature type="transmembrane region" description="Helical" evidence="2">
    <location>
        <begin position="2136"/>
        <end position="2158"/>
    </location>
</feature>
<feature type="transmembrane region" description="Helical" evidence="2">
    <location>
        <begin position="2178"/>
        <end position="2198"/>
    </location>
</feature>
<dbReference type="InterPro" id="IPR011990">
    <property type="entry name" value="TPR-like_helical_dom_sf"/>
</dbReference>
<feature type="transmembrane region" description="Helical" evidence="2">
    <location>
        <begin position="256"/>
        <end position="276"/>
    </location>
</feature>
<organism evidence="4 5">
    <name type="scientific">Thecamonas trahens ATCC 50062</name>
    <dbReference type="NCBI Taxonomy" id="461836"/>
    <lineage>
        <taxon>Eukaryota</taxon>
        <taxon>Apusozoa</taxon>
        <taxon>Apusomonadida</taxon>
        <taxon>Apusomonadidae</taxon>
        <taxon>Thecamonas</taxon>
    </lineage>
</organism>
<dbReference type="Gene3D" id="1.25.40.10">
    <property type="entry name" value="Tetratricopeptide repeat domain"/>
    <property type="match status" value="1"/>
</dbReference>
<sequence length="2920" mass="311952">MLSGPDTMVRGLRKWAKSVQDGLFAALYAMHQARSPPPAWRAAAVFTIDMAQLMAFAFHAAFPMAHSPTEALASSVHPDVDDLSIVSLALVLLSRPMFLALGGVVVVFLLAVFGNLLAVMHAFSTGRGAQLTWPITTLNIFVMPTLTIFYIPIIQLLLIPLACVATEGPDAAHSYGWLLDPDTKCYTGWGLGLAVSAATILVALLAMALPMALVYFDPRPHSPDVFARPLGRCSLLLLTAKSIIAATFRIPPPDSLAEIKATIIVVVFAFLLYFHLTRLPYYSATTNTAVGAAYGALLGAAVGAAIAVVNASRTASWPIYLIPSSALALALAAAALVRLRLSRLEASICRRLDRLPEWVQALQASATTVPLSDTVFSLPHATQIDPLSGDTAAAAEAARLGAALRRSFLSSPRAVERAVRIYLSARVRAAHASDAASDPDDPLASLHALAKVYDHHAAALFELGTELYPQSTVVRVTYALYTTAFSPQAAAAALTAARATKSMTSSLDARYAVYAFERSLLNEARGGGAVHGGLDVASFVEFEEHFNVASIAHRHALSLTHRLWVLIQDADVDADAFSDLVSALTAARAAAKAAYAQLLTRFSYSYDLLNIYADFVEHFDRNYEVADAFRARAESYAAAAANDKAGRSVAEASASCRSASLSSEGVPSASHSRRGSVSSLPGSSRMRQSYHAVIDRKISRASVALNGGRASKFQRLVIGSPTRDSTPPRGTSSHRIIHARTSSRTRHRASASVSTSGHHPIRSSSSSASGVSKLSPSSATSDTEARRRRRPPGSRRSLPSSPPSVRPRPASASPHRAEAGVSSVTRQTLVATSWTESSAPSIVDRTNASLSESSSRVPQSTGRRPRAALFSRNSLSSLRSSDSGSQSGISSPISSGIAHQTLRRYRAARQRALSAKSRAVLRLRWSLRVASAVLGLLFVIGFAFLIAQYKDFDEKLRMMNTYGRMRKLSLSMDLHTTHVQQDFASRIDRDHAAEHAGVLATLADTLSDHMSRMYRKTYGSARLSSPQLDALWRSPYIPVIYAVHKPTSGTVVRTTRQRSLWDAGAELIASVRSVASRPLAPWPISVSNIDSDVLFVRDNIRGFGGTGELGAAFGRGGALFVASIRAAVNSLRTTQLVVCIASVVTVIIIGGAVLYPSHRALRYEQRESFRLFSTIPPAIAAEVSNEFSTALADFDQRHAQLSDTNGPTDGLDAGMLSIHIDADVSSCDSTIDGNGSDTGGAGSGGTVLSSSHNAAAARSRLRHAGITSGGRLSILHRVFYRITGALVVLATLSLAFLVVGLIYASSVRSHGSTINKAGIRRYHAAAIHFSAYQLSIHAQRALGINPLKTSISVPDIESVRGALVESANALWDAHMFVKYGNAAAAGTDGQFPALDNLMYARGLDTLLAGYVSQAHALHTLSANLTSTNASLVVHDVADELAALEDSQLNALLEEAVTIIGDAYAAELHVVRIIAVAIIVSQLVFLGLVYAVVFARLVASITDEAQRSRSLIFIIRPEIIQLLPQLAHFIETGEFIELEALERSLNAPGLVRRCVLEVSANSRTIVGMDGDVSFFGIPPRSLLRLPISDCVPKLAEAAKAQPASIDPLLRHMQLPPRKVAITPFASANSSSDARLTAFVWVTHYRPTPSRGQFGLSLIEVQPSTSTHRGFTRRALRKVAPSPSPGNSNIRLDNPHSTFAIGFVPHLVDGDVHMVPAGATSEASGRYRLTFFFRDLTSGLRHTADSVVIPPTPLQTLGPFETELVEKRAAVCSHLGTQLGKIHAHLVVHPLSGLVVDAEVDPVAAAWLDADLLNQLSMSSLVPGLDVHALVSSPSPIEAVVYPPGAVRTALVASMAAESITIAENRSDVLVVVAVRFPLAAAPVEVRELATSREAGVIVFATSGRAHGIAAPLAAVGTSLLLLDVSFDELVARPEHALGPSLPTWLAEPPPPPLDFGERLTGSIIRFDTMAVVLFAARPSAVTFVSNAQLACHELSSSNDTPSTASADSAPAIMSASVQTELYTSAVMQPIAADAYWTAARAEAQPQLKELASLELLSNLRLSASRMATCLGASSLSVSRSSKQKILALWVYLTAPLWAWVLLIPVVFPVVHRYYERHVALASTTSTAALVSSSARTWIAYAAALVMVPLSTAAGISLYILVSHWSQLELSLAERMAPLLGYTLVYLLALGLLFTKLSLLNEQYQLDRLRALLDRASVGVGSVDAVATSGHGSLSHRDMEALLATYEFDGTDGDLVSLLSEQQEQARGHVWVSASGAWTEQQESESMSGMYLYEYVSDYESTARSSASEFLDDLSSSSTTDMEAGPRRPAPLLKAREQDDAIIDRMMALFASAASSWRRILCYVALALSISAVQALLGPVYRSASASGGFSLSSLWRSHAFALDAAWYESGARILALYALFVTTLSVVLLLFKALAELRFVEGHLRALHEASTRKTSLVARASGKRKPYVLTIENQYMLYLWAELRTRIRARMEVANREAGPVAAMALAGVITLTLFVIVRIVTLPHDGAFFDALGVYTLFNMVVLLLFLYAIVSAGISIASYRTKQQFFLTTQKHKLRKQLSAAVEASSQAATKQALMQALDAQILEVADQPAPSILSIALTAQLPPATGADKSELAMFFFNSGEYESAEVALGEVAAGASTAAAEASTAEEKQAAAAKAAKAHHMRALALHRLKRPEDAIDAFDCALDLLPDGHEAAADGHAAGDDAIAAVALPRLDARLARASVLLDLGRAAEAETEATAVTEAVESAFGPADEKTIAARTTVLRAQRAKGEVEAAVDGLGALMQAAAGALGPRHPQTSIIWIEWLEAMHAAGGHPDVLQAFNEFMAVAEAVLGKTDSRLVDTRLRVSQSMVALGFHHEAVDVLKAAVRIRREVLGKRKKAGKSKNNNKNKKKGGKKRK</sequence>
<feature type="compositionally biased region" description="Low complexity" evidence="1">
    <location>
        <begin position="867"/>
        <end position="894"/>
    </location>
</feature>
<evidence type="ECO:0000259" key="3">
    <source>
        <dbReference type="Pfam" id="PF25474"/>
    </source>
</evidence>
<feature type="compositionally biased region" description="Polar residues" evidence="1">
    <location>
        <begin position="722"/>
        <end position="734"/>
    </location>
</feature>
<dbReference type="Proteomes" id="UP000054408">
    <property type="component" value="Unassembled WGS sequence"/>
</dbReference>
<dbReference type="SMART" id="SM00028">
    <property type="entry name" value="TPR"/>
    <property type="match status" value="1"/>
</dbReference>
<keyword evidence="2" id="KW-1133">Transmembrane helix</keyword>
<feature type="transmembrane region" description="Helical" evidence="2">
    <location>
        <begin position="131"/>
        <end position="151"/>
    </location>
</feature>
<feature type="region of interest" description="Disordered" evidence="1">
    <location>
        <begin position="845"/>
        <end position="894"/>
    </location>
</feature>
<feature type="domain" description="TmcB/TmcC TPR repeats" evidence="3">
    <location>
        <begin position="532"/>
        <end position="642"/>
    </location>
</feature>
<feature type="compositionally biased region" description="Basic residues" evidence="1">
    <location>
        <begin position="2898"/>
        <end position="2920"/>
    </location>
</feature>
<feature type="transmembrane region" description="Helical" evidence="2">
    <location>
        <begin position="288"/>
        <end position="311"/>
    </location>
</feature>